<keyword evidence="2" id="KW-0964">Secreted</keyword>
<protein>
    <submittedName>
        <fullName evidence="9">Cysteine protease</fullName>
    </submittedName>
</protein>
<keyword evidence="4" id="KW-0378">Hydrolase</keyword>
<dbReference type="PRINTS" id="PR01376">
    <property type="entry name" value="BACSURFANTGN"/>
</dbReference>
<dbReference type="InterPro" id="IPR006473">
    <property type="entry name" value="Peptidase_C58_Yopt"/>
</dbReference>
<dbReference type="RefSeq" id="WP_107150003.1">
    <property type="nucleotide sequence ID" value="NZ_PYUC01000003.1"/>
</dbReference>
<dbReference type="GO" id="GO:0005576">
    <property type="term" value="C:extracellular region"/>
    <property type="evidence" value="ECO:0007669"/>
    <property type="project" value="UniProtKB-SubCell"/>
</dbReference>
<dbReference type="EMBL" id="PYUC01000003">
    <property type="protein sequence ID" value="PTB21498.1"/>
    <property type="molecule type" value="Genomic_DNA"/>
</dbReference>
<dbReference type="GO" id="GO:0006508">
    <property type="term" value="P:proteolysis"/>
    <property type="evidence" value="ECO:0007669"/>
    <property type="project" value="UniProtKB-KW"/>
</dbReference>
<dbReference type="Proteomes" id="UP000240638">
    <property type="component" value="Unassembled WGS sequence"/>
</dbReference>
<dbReference type="SUPFAM" id="SSF54001">
    <property type="entry name" value="Cysteine proteinases"/>
    <property type="match status" value="1"/>
</dbReference>
<evidence type="ECO:0000256" key="5">
    <source>
        <dbReference type="ARBA" id="ARBA00022807"/>
    </source>
</evidence>
<dbReference type="InterPro" id="IPR038765">
    <property type="entry name" value="Papain-like_cys_pep_sf"/>
</dbReference>
<dbReference type="Pfam" id="PF03543">
    <property type="entry name" value="Peptidase_C58"/>
    <property type="match status" value="1"/>
</dbReference>
<evidence type="ECO:0000259" key="8">
    <source>
        <dbReference type="Pfam" id="PF03543"/>
    </source>
</evidence>
<comment type="caution">
    <text evidence="9">The sequence shown here is derived from an EMBL/GenBank/DDBJ whole genome shotgun (WGS) entry which is preliminary data.</text>
</comment>
<sequence length="330" mass="37100">MYSGPESSRFERRPLSKNADTAAPSEQDTALAITPGVRALSNIPPHYSANLEIPSRLPPTSQSSHASRYMPALSCLPSSARLDRELTSEGQRNQTSTFAASMIRDRLIHLYFRARLSRVRSSVASYGGTISFKFAQTKGTFLEQIMKHVETSGGTCEALSAHWIARHADGQSLFDRLYTNGRKGQFRIDELYSVKQLQIAGLANDVDQDRVTESWLREHGVKRHGLRRRGRTGAEGTGRLLDAMLDTAGRQDGYKSIELSGAHGSHGMAAYVHKDEGIIFFDPNFGEFRFPDAHKFRRWFTDAFWDRSGYRHQTFGLGREFVVLNFESHP</sequence>
<evidence type="ECO:0000256" key="7">
    <source>
        <dbReference type="SAM" id="MobiDB-lite"/>
    </source>
</evidence>
<dbReference type="CDD" id="cd20498">
    <property type="entry name" value="C58_YopT"/>
    <property type="match status" value="1"/>
</dbReference>
<accession>A0A2T3XYA8</accession>
<organism evidence="9 10">
    <name type="scientific">Trinickia symbiotica</name>
    <dbReference type="NCBI Taxonomy" id="863227"/>
    <lineage>
        <taxon>Bacteria</taxon>
        <taxon>Pseudomonadati</taxon>
        <taxon>Pseudomonadota</taxon>
        <taxon>Betaproteobacteria</taxon>
        <taxon>Burkholderiales</taxon>
        <taxon>Burkholderiaceae</taxon>
        <taxon>Trinickia</taxon>
    </lineage>
</organism>
<feature type="domain" description="Peptidase C58 YopT-type" evidence="8">
    <location>
        <begin position="120"/>
        <end position="327"/>
    </location>
</feature>
<evidence type="ECO:0000256" key="4">
    <source>
        <dbReference type="ARBA" id="ARBA00022801"/>
    </source>
</evidence>
<keyword evidence="5" id="KW-0788">Thiol protease</keyword>
<name>A0A2T3XYA8_9BURK</name>
<dbReference type="Gene3D" id="3.90.70.20">
    <property type="match status" value="1"/>
</dbReference>
<comment type="subcellular location">
    <subcellularLocation>
        <location evidence="1">Secreted</location>
    </subcellularLocation>
</comment>
<evidence type="ECO:0000313" key="9">
    <source>
        <dbReference type="EMBL" id="PTB21498.1"/>
    </source>
</evidence>
<dbReference type="AlphaFoldDB" id="A0A2T3XYA8"/>
<dbReference type="InterPro" id="IPR003951">
    <property type="entry name" value="Peptidase_C58"/>
</dbReference>
<reference evidence="9 10" key="1">
    <citation type="submission" date="2018-03" db="EMBL/GenBank/DDBJ databases">
        <title>Whole genome analyses suggest that Burkholderia sensu lato contains two further novel genera in the rhizoxinica-symbiotica group Mycetohabitans gen. nov., and Trinickia gen. nov.: implications for the evolution of diazotrophy and nodulation in the Burkholderiaceae.</title>
        <authorList>
            <person name="Estrada De Los Santos P."/>
            <person name="Palmer M."/>
            <person name="Chavez-Ramirez B."/>
            <person name="Steenkamp E.T."/>
            <person name="Hirsch A.M."/>
            <person name="Manyaka P."/>
            <person name="Maluk M."/>
            <person name="Lafos M."/>
            <person name="Crook M."/>
            <person name="Gross E."/>
            <person name="Simon M.F."/>
            <person name="Bueno Dos Reis Junior F."/>
            <person name="Poole P.S."/>
            <person name="Venter S.N."/>
            <person name="James E.K."/>
        </authorList>
    </citation>
    <scope>NUCLEOTIDE SEQUENCE [LARGE SCALE GENOMIC DNA]</scope>
    <source>
        <strain evidence="9 10">JPY-366</strain>
    </source>
</reference>
<keyword evidence="6" id="KW-0843">Virulence</keyword>
<feature type="region of interest" description="Disordered" evidence="7">
    <location>
        <begin position="1"/>
        <end position="27"/>
    </location>
</feature>
<keyword evidence="3 9" id="KW-0645">Protease</keyword>
<evidence type="ECO:0000256" key="2">
    <source>
        <dbReference type="ARBA" id="ARBA00022525"/>
    </source>
</evidence>
<evidence type="ECO:0000256" key="1">
    <source>
        <dbReference type="ARBA" id="ARBA00004613"/>
    </source>
</evidence>
<dbReference type="NCBIfam" id="TIGR01586">
    <property type="entry name" value="yopT_cys_prot"/>
    <property type="match status" value="1"/>
</dbReference>
<evidence type="ECO:0000256" key="6">
    <source>
        <dbReference type="ARBA" id="ARBA00023026"/>
    </source>
</evidence>
<proteinExistence type="predicted"/>
<evidence type="ECO:0000313" key="10">
    <source>
        <dbReference type="Proteomes" id="UP000240638"/>
    </source>
</evidence>
<dbReference type="GO" id="GO:0004197">
    <property type="term" value="F:cysteine-type endopeptidase activity"/>
    <property type="evidence" value="ECO:0007669"/>
    <property type="project" value="InterPro"/>
</dbReference>
<gene>
    <name evidence="9" type="ORF">C9I57_07575</name>
</gene>
<evidence type="ECO:0000256" key="3">
    <source>
        <dbReference type="ARBA" id="ARBA00022670"/>
    </source>
</evidence>